<evidence type="ECO:0000259" key="7">
    <source>
        <dbReference type="PROSITE" id="PS50262"/>
    </source>
</evidence>
<keyword evidence="3 6" id="KW-1133">Transmembrane helix</keyword>
<dbReference type="Gene3D" id="1.20.1070.10">
    <property type="entry name" value="Rhodopsin 7-helix transmembrane proteins"/>
    <property type="match status" value="1"/>
</dbReference>
<dbReference type="OrthoDB" id="413653at2759"/>
<evidence type="ECO:0000313" key="8">
    <source>
        <dbReference type="EMBL" id="OLN88280.1"/>
    </source>
</evidence>
<feature type="transmembrane region" description="Helical" evidence="6">
    <location>
        <begin position="91"/>
        <end position="113"/>
    </location>
</feature>
<gene>
    <name evidence="8" type="ORF">CCHL11_00263</name>
</gene>
<dbReference type="PANTHER" id="PTHR38567">
    <property type="entry name" value="DUF4291 DOMAIN-CONTAINING PROTEIN"/>
    <property type="match status" value="1"/>
</dbReference>
<feature type="transmembrane region" description="Helical" evidence="6">
    <location>
        <begin position="133"/>
        <end position="155"/>
    </location>
</feature>
<evidence type="ECO:0000256" key="4">
    <source>
        <dbReference type="ARBA" id="ARBA00023136"/>
    </source>
</evidence>
<feature type="transmembrane region" description="Helical" evidence="6">
    <location>
        <begin position="222"/>
        <end position="243"/>
    </location>
</feature>
<protein>
    <recommendedName>
        <fullName evidence="7">G-protein coupled receptors family 1 profile domain-containing protein</fullName>
    </recommendedName>
</protein>
<evidence type="ECO:0000256" key="5">
    <source>
        <dbReference type="SAM" id="MobiDB-lite"/>
    </source>
</evidence>
<dbReference type="Pfam" id="PF00001">
    <property type="entry name" value="7tm_1"/>
    <property type="match status" value="1"/>
</dbReference>
<dbReference type="PROSITE" id="PS50262">
    <property type="entry name" value="G_PROTEIN_RECEP_F1_2"/>
    <property type="match status" value="1"/>
</dbReference>
<evidence type="ECO:0000313" key="9">
    <source>
        <dbReference type="Proteomes" id="UP000186583"/>
    </source>
</evidence>
<feature type="domain" description="G-protein coupled receptors family 1 profile" evidence="7">
    <location>
        <begin position="93"/>
        <end position="343"/>
    </location>
</feature>
<evidence type="ECO:0000256" key="2">
    <source>
        <dbReference type="ARBA" id="ARBA00022692"/>
    </source>
</evidence>
<accession>A0A1Q8RVN0</accession>
<feature type="transmembrane region" description="Helical" evidence="6">
    <location>
        <begin position="20"/>
        <end position="40"/>
    </location>
</feature>
<dbReference type="EMBL" id="MPGH01000088">
    <property type="protein sequence ID" value="OLN88280.1"/>
    <property type="molecule type" value="Genomic_DNA"/>
</dbReference>
<dbReference type="Proteomes" id="UP000186583">
    <property type="component" value="Unassembled WGS sequence"/>
</dbReference>
<comment type="subcellular location">
    <subcellularLocation>
        <location evidence="1">Membrane</location>
    </subcellularLocation>
</comment>
<comment type="caution">
    <text evidence="8">The sequence shown here is derived from an EMBL/GenBank/DDBJ whole genome shotgun (WGS) entry which is preliminary data.</text>
</comment>
<feature type="compositionally biased region" description="Basic and acidic residues" evidence="5">
    <location>
        <begin position="412"/>
        <end position="427"/>
    </location>
</feature>
<reference evidence="8 9" key="1">
    <citation type="submission" date="2016-11" db="EMBL/GenBank/DDBJ databases">
        <title>Draft Genome Assembly of Colletotrichum chlorophyti a pathogen of herbaceous plants.</title>
        <authorList>
            <person name="Gan P."/>
            <person name="Narusaka M."/>
            <person name="Tsushima A."/>
            <person name="Narusaka Y."/>
            <person name="Takano Y."/>
            <person name="Shirasu K."/>
        </authorList>
    </citation>
    <scope>NUCLEOTIDE SEQUENCE [LARGE SCALE GENOMIC DNA]</scope>
    <source>
        <strain evidence="8 9">NTL11</strain>
    </source>
</reference>
<organism evidence="8 9">
    <name type="scientific">Colletotrichum chlorophyti</name>
    <dbReference type="NCBI Taxonomy" id="708187"/>
    <lineage>
        <taxon>Eukaryota</taxon>
        <taxon>Fungi</taxon>
        <taxon>Dikarya</taxon>
        <taxon>Ascomycota</taxon>
        <taxon>Pezizomycotina</taxon>
        <taxon>Sordariomycetes</taxon>
        <taxon>Hypocreomycetidae</taxon>
        <taxon>Glomerellales</taxon>
        <taxon>Glomerellaceae</taxon>
        <taxon>Colletotrichum</taxon>
    </lineage>
</organism>
<dbReference type="InterPro" id="IPR017452">
    <property type="entry name" value="GPCR_Rhodpsn_7TM"/>
</dbReference>
<feature type="region of interest" description="Disordered" evidence="5">
    <location>
        <begin position="391"/>
        <end position="427"/>
    </location>
</feature>
<dbReference type="GO" id="GO:0016020">
    <property type="term" value="C:membrane"/>
    <property type="evidence" value="ECO:0007669"/>
    <property type="project" value="UniProtKB-SubCell"/>
</dbReference>
<keyword evidence="4 6" id="KW-0472">Membrane</keyword>
<dbReference type="PANTHER" id="PTHR38567:SF1">
    <property type="entry name" value="DUF4291 DOMAIN-CONTAINING PROTEIN"/>
    <property type="match status" value="1"/>
</dbReference>
<dbReference type="AlphaFoldDB" id="A0A1Q8RVN0"/>
<feature type="transmembrane region" description="Helical" evidence="6">
    <location>
        <begin position="167"/>
        <end position="189"/>
    </location>
</feature>
<dbReference type="InterPro" id="IPR000276">
    <property type="entry name" value="GPCR_Rhodpsn"/>
</dbReference>
<dbReference type="Pfam" id="PF14124">
    <property type="entry name" value="DUF4291"/>
    <property type="match status" value="1"/>
</dbReference>
<feature type="transmembrane region" description="Helical" evidence="6">
    <location>
        <begin position="291"/>
        <end position="313"/>
    </location>
</feature>
<sequence>MYSRNHTLSPLPSVLQSGLKAIVTLSCLSLVTSFTLLIYLSGRLAIWYSRTNSKKTRAGQPDDIPGLRYELGGQSRGAGSHDNRRHAPNQFLVLLLNVLLADTLQACAFFLNVVWLAENRITDDSPACWAQGWFLSTGDLASVTFIAAIAVHTYLTLVRGYKMSCKAFYATICLLWFFVIFMSVLGVMITRNGADVGGFYVRDIAWCWINSEYEAMRLYLHYLWMLLFILIGSTSYILVFLHVRQADKKSSSAKSSSLSTSDSSNGSVLCPTTLPPVMSPQEPSTEVHKRILFLLYPVVFLLCTAPLALGRILSTGGVKLSPQYLCFAGAMITSNGWIDVLIFSTTRSGILFDAPVDEQNLGLDTFNLTALGHQYGHRVWIQGGRPKDLPRVQPKPSVFRRPSRRPRLASEGIHDRSESQTSLHEHEVKGIQMETVTTVFVEDMESSTDAPSHSPRTLVSMHSEERFGEREASPLPFRQIRAFYDDKTITVYQAYNSVIAKAAVDARKLNASPSFKLSRMTWIKPSWAWMLYRSGYSYKDPGQERILAIKMTHEGFINLLRKGVLSHGRASGGGDQVRIQWDPERSVRLERLQHRSIQIGIPAGTCESWVEEGIVGIEDVTARARELKRVLDERPDVGDRELADAGLMPVEREFAVPEEVAEILEMSD</sequence>
<dbReference type="SUPFAM" id="SSF81321">
    <property type="entry name" value="Family A G protein-coupled receptor-like"/>
    <property type="match status" value="1"/>
</dbReference>
<dbReference type="InterPro" id="IPR025633">
    <property type="entry name" value="DUF4291"/>
</dbReference>
<proteinExistence type="predicted"/>
<evidence type="ECO:0000256" key="3">
    <source>
        <dbReference type="ARBA" id="ARBA00022989"/>
    </source>
</evidence>
<keyword evidence="2 6" id="KW-0812">Transmembrane</keyword>
<name>A0A1Q8RVN0_9PEZI</name>
<keyword evidence="9" id="KW-1185">Reference proteome</keyword>
<dbReference type="GO" id="GO:0004930">
    <property type="term" value="F:G protein-coupled receptor activity"/>
    <property type="evidence" value="ECO:0007669"/>
    <property type="project" value="InterPro"/>
</dbReference>
<evidence type="ECO:0000256" key="1">
    <source>
        <dbReference type="ARBA" id="ARBA00004370"/>
    </source>
</evidence>
<dbReference type="STRING" id="708187.A0A1Q8RVN0"/>
<evidence type="ECO:0000256" key="6">
    <source>
        <dbReference type="SAM" id="Phobius"/>
    </source>
</evidence>